<protein>
    <submittedName>
        <fullName evidence="2">Uncharacterized protein YjiS (DUF1127 family)</fullName>
    </submittedName>
</protein>
<sequence>MAYLNTSAAQGSTFGFRAAAIFQNIATRIRQRRIYNETFDGLSALSNRDLADLGLHRCNLRQIARESAYNATH</sequence>
<feature type="domain" description="YjiS-like" evidence="1">
    <location>
        <begin position="26"/>
        <end position="59"/>
    </location>
</feature>
<dbReference type="Proteomes" id="UP000565745">
    <property type="component" value="Unassembled WGS sequence"/>
</dbReference>
<evidence type="ECO:0000259" key="1">
    <source>
        <dbReference type="Pfam" id="PF06568"/>
    </source>
</evidence>
<evidence type="ECO:0000313" key="3">
    <source>
        <dbReference type="Proteomes" id="UP000565745"/>
    </source>
</evidence>
<dbReference type="OrthoDB" id="8244198at2"/>
<comment type="caution">
    <text evidence="2">The sequence shown here is derived from an EMBL/GenBank/DDBJ whole genome shotgun (WGS) entry which is preliminary data.</text>
</comment>
<name>A0A7W6M9Q3_9RHOB</name>
<proteinExistence type="predicted"/>
<dbReference type="InterPro" id="IPR009506">
    <property type="entry name" value="YjiS-like"/>
</dbReference>
<dbReference type="Pfam" id="PF06568">
    <property type="entry name" value="YjiS-like"/>
    <property type="match status" value="1"/>
</dbReference>
<dbReference type="AlphaFoldDB" id="A0A7W6M9Q3"/>
<accession>A0A7W6M9Q3</accession>
<evidence type="ECO:0000313" key="2">
    <source>
        <dbReference type="EMBL" id="MBB4174272.1"/>
    </source>
</evidence>
<gene>
    <name evidence="2" type="ORF">GGR93_002045</name>
</gene>
<reference evidence="2 3" key="1">
    <citation type="submission" date="2020-08" db="EMBL/GenBank/DDBJ databases">
        <title>Genomic Encyclopedia of Type Strains, Phase IV (KMG-IV): sequencing the most valuable type-strain genomes for metagenomic binning, comparative biology and taxonomic classification.</title>
        <authorList>
            <person name="Goeker M."/>
        </authorList>
    </citation>
    <scope>NUCLEOTIDE SEQUENCE [LARGE SCALE GENOMIC DNA]</scope>
    <source>
        <strain evidence="2 3">DSM 101015</strain>
    </source>
</reference>
<dbReference type="RefSeq" id="WP_025056922.1">
    <property type="nucleotide sequence ID" value="NZ_JACIFU010000002.1"/>
</dbReference>
<organism evidence="2 3">
    <name type="scientific">Sulfitobacter noctilucicola</name>
    <dbReference type="NCBI Taxonomy" id="1342301"/>
    <lineage>
        <taxon>Bacteria</taxon>
        <taxon>Pseudomonadati</taxon>
        <taxon>Pseudomonadota</taxon>
        <taxon>Alphaproteobacteria</taxon>
        <taxon>Rhodobacterales</taxon>
        <taxon>Roseobacteraceae</taxon>
        <taxon>Sulfitobacter</taxon>
    </lineage>
</organism>
<keyword evidence="3" id="KW-1185">Reference proteome</keyword>
<dbReference type="EMBL" id="JACIFU010000002">
    <property type="protein sequence ID" value="MBB4174272.1"/>
    <property type="molecule type" value="Genomic_DNA"/>
</dbReference>